<gene>
    <name evidence="1" type="ORF">J2X78_003734</name>
</gene>
<evidence type="ECO:0000313" key="2">
    <source>
        <dbReference type="Proteomes" id="UP001246858"/>
    </source>
</evidence>
<comment type="caution">
    <text evidence="1">The sequence shown here is derived from an EMBL/GenBank/DDBJ whole genome shotgun (WGS) entry which is preliminary data.</text>
</comment>
<dbReference type="Proteomes" id="UP001246858">
    <property type="component" value="Unassembled WGS sequence"/>
</dbReference>
<proteinExistence type="predicted"/>
<name>A0ACC6L163_9SPHI</name>
<accession>A0ACC6L163</accession>
<protein>
    <submittedName>
        <fullName evidence="1">Uncharacterized protein</fullName>
    </submittedName>
</protein>
<keyword evidence="2" id="KW-1185">Reference proteome</keyword>
<organism evidence="1 2">
    <name type="scientific">Pedobacter africanus</name>
    <dbReference type="NCBI Taxonomy" id="151894"/>
    <lineage>
        <taxon>Bacteria</taxon>
        <taxon>Pseudomonadati</taxon>
        <taxon>Bacteroidota</taxon>
        <taxon>Sphingobacteriia</taxon>
        <taxon>Sphingobacteriales</taxon>
        <taxon>Sphingobacteriaceae</taxon>
        <taxon>Pedobacter</taxon>
    </lineage>
</organism>
<sequence>MNYTLPYFGNINLTELQEDYYTVAETSKNNIAIELSFENRSIDQKMADEISSFLENIGKQDQQNRIFIAKDFEEKESETAGYINFYLTEFDEAELLSMVGEKTNISEQLLNKLELTRIALYPDGKYGASYYAMFDYTIYLDGLPCDQLLVVFTDQQGNLHSIGWDS</sequence>
<evidence type="ECO:0000313" key="1">
    <source>
        <dbReference type="EMBL" id="MDR6785160.1"/>
    </source>
</evidence>
<dbReference type="EMBL" id="JAVDTF010000003">
    <property type="protein sequence ID" value="MDR6785160.1"/>
    <property type="molecule type" value="Genomic_DNA"/>
</dbReference>
<reference evidence="1" key="1">
    <citation type="submission" date="2023-07" db="EMBL/GenBank/DDBJ databases">
        <title>Sorghum-associated microbial communities from plants grown in Nebraska, USA.</title>
        <authorList>
            <person name="Schachtman D."/>
        </authorList>
    </citation>
    <scope>NUCLEOTIDE SEQUENCE</scope>
    <source>
        <strain evidence="1">2697</strain>
    </source>
</reference>